<dbReference type="CDD" id="cd14014">
    <property type="entry name" value="STKc_PknB_like"/>
    <property type="match status" value="1"/>
</dbReference>
<dbReference type="SUPFAM" id="SSF109604">
    <property type="entry name" value="HD-domain/PDEase-like"/>
    <property type="match status" value="1"/>
</dbReference>
<dbReference type="PANTHER" id="PTHR43289:SF6">
    <property type="entry name" value="SERINE_THREONINE-PROTEIN KINASE NEKL-3"/>
    <property type="match status" value="1"/>
</dbReference>
<evidence type="ECO:0000259" key="5">
    <source>
        <dbReference type="PROSITE" id="PS50011"/>
    </source>
</evidence>
<gene>
    <name evidence="7" type="ORF">LPC04_13990</name>
</gene>
<dbReference type="InterPro" id="IPR011009">
    <property type="entry name" value="Kinase-like_dom_sf"/>
</dbReference>
<dbReference type="Gene3D" id="3.30.450.40">
    <property type="match status" value="1"/>
</dbReference>
<keyword evidence="4" id="KW-0067">ATP-binding</keyword>
<evidence type="ECO:0000256" key="2">
    <source>
        <dbReference type="ARBA" id="ARBA00022741"/>
    </source>
</evidence>
<evidence type="ECO:0000256" key="1">
    <source>
        <dbReference type="ARBA" id="ARBA00022679"/>
    </source>
</evidence>
<dbReference type="PROSITE" id="PS50011">
    <property type="entry name" value="PROTEIN_KINASE_DOM"/>
    <property type="match status" value="1"/>
</dbReference>
<dbReference type="PANTHER" id="PTHR43289">
    <property type="entry name" value="MITOGEN-ACTIVATED PROTEIN KINASE KINASE KINASE 20-RELATED"/>
    <property type="match status" value="1"/>
</dbReference>
<dbReference type="PROSITE" id="PS51833">
    <property type="entry name" value="HDOD"/>
    <property type="match status" value="1"/>
</dbReference>
<evidence type="ECO:0000313" key="7">
    <source>
        <dbReference type="EMBL" id="MCK9686818.1"/>
    </source>
</evidence>
<dbReference type="InterPro" id="IPR029016">
    <property type="entry name" value="GAF-like_dom_sf"/>
</dbReference>
<dbReference type="InterPro" id="IPR008271">
    <property type="entry name" value="Ser/Thr_kinase_AS"/>
</dbReference>
<dbReference type="Gene3D" id="1.10.3210.10">
    <property type="entry name" value="Hypothetical protein af1432"/>
    <property type="match status" value="1"/>
</dbReference>
<dbReference type="EMBL" id="JAJLJH010000003">
    <property type="protein sequence ID" value="MCK9686818.1"/>
    <property type="molecule type" value="Genomic_DNA"/>
</dbReference>
<dbReference type="Pfam" id="PF00069">
    <property type="entry name" value="Pkinase"/>
    <property type="match status" value="1"/>
</dbReference>
<dbReference type="SUPFAM" id="SSF55781">
    <property type="entry name" value="GAF domain-like"/>
    <property type="match status" value="1"/>
</dbReference>
<dbReference type="Pfam" id="PF08668">
    <property type="entry name" value="HDOD"/>
    <property type="match status" value="1"/>
</dbReference>
<keyword evidence="1" id="KW-0808">Transferase</keyword>
<dbReference type="Gene3D" id="1.10.510.10">
    <property type="entry name" value="Transferase(Phosphotransferase) domain 1"/>
    <property type="match status" value="1"/>
</dbReference>
<feature type="domain" description="Protein kinase" evidence="5">
    <location>
        <begin position="15"/>
        <end position="276"/>
    </location>
</feature>
<keyword evidence="8" id="KW-1185">Reference proteome</keyword>
<evidence type="ECO:0000256" key="4">
    <source>
        <dbReference type="ARBA" id="ARBA00022840"/>
    </source>
</evidence>
<dbReference type="Proteomes" id="UP001139353">
    <property type="component" value="Unassembled WGS sequence"/>
</dbReference>
<dbReference type="SMART" id="SM00220">
    <property type="entry name" value="S_TKc"/>
    <property type="match status" value="1"/>
</dbReference>
<dbReference type="AlphaFoldDB" id="A0A9X1YLA5"/>
<proteinExistence type="predicted"/>
<dbReference type="RefSeq" id="WP_275682859.1">
    <property type="nucleotide sequence ID" value="NZ_JAJLJH010000003.1"/>
</dbReference>
<dbReference type="Gene3D" id="3.30.200.20">
    <property type="entry name" value="Phosphorylase Kinase, domain 1"/>
    <property type="match status" value="1"/>
</dbReference>
<dbReference type="SUPFAM" id="SSF56112">
    <property type="entry name" value="Protein kinase-like (PK-like)"/>
    <property type="match status" value="1"/>
</dbReference>
<reference evidence="7" key="1">
    <citation type="submission" date="2021-11" db="EMBL/GenBank/DDBJ databases">
        <title>BS-T2-15 a new species belonging to the Comamonadaceae family isolated from the soil of a French oak forest.</title>
        <authorList>
            <person name="Mieszkin S."/>
            <person name="Alain K."/>
        </authorList>
    </citation>
    <scope>NUCLEOTIDE SEQUENCE</scope>
    <source>
        <strain evidence="7">BS-T2-15</strain>
    </source>
</reference>
<dbReference type="PROSITE" id="PS00108">
    <property type="entry name" value="PROTEIN_KINASE_ST"/>
    <property type="match status" value="1"/>
</dbReference>
<feature type="domain" description="HDOD" evidence="6">
    <location>
        <begin position="304"/>
        <end position="505"/>
    </location>
</feature>
<dbReference type="GO" id="GO:0004674">
    <property type="term" value="F:protein serine/threonine kinase activity"/>
    <property type="evidence" value="ECO:0007669"/>
    <property type="project" value="TreeGrafter"/>
</dbReference>
<evidence type="ECO:0000313" key="8">
    <source>
        <dbReference type="Proteomes" id="UP001139353"/>
    </source>
</evidence>
<keyword evidence="2" id="KW-0547">Nucleotide-binding</keyword>
<dbReference type="InterPro" id="IPR000719">
    <property type="entry name" value="Prot_kinase_dom"/>
</dbReference>
<evidence type="ECO:0000256" key="3">
    <source>
        <dbReference type="ARBA" id="ARBA00022777"/>
    </source>
</evidence>
<dbReference type="InterPro" id="IPR013976">
    <property type="entry name" value="HDOD"/>
</dbReference>
<sequence>MSALPAPSRRRVGRFELRGELGRGAQATVWLGYDPRLQREVAVKVINPDADAASVAQWLDEARAVSRLAHPNIVPVFEADQDGNVSFMVFEYVTGATLTDLLKKRGKLPQREAATLMRDVLDAIATAHAQGIVHRDLKPSNILLDAQGRPRVMDFGIAARLSDKHDGRIAGTPGYIAPEAIGGAAPHPLMDVFAAGMMLGQMICGRPLLIERDPYRALERTQKEDMVWPPEMVDAKSGKDSTDDALRALVMRAVSRDASRRPESAAAFRNALHEWLDPAPVGAEGGDRATLEFLLRRMRHKSDFPALSDAVVRIQRVTQSENASIAGVTDEIVRDVALTNKLLRMVNTAHFRNAGAGTIASVPRAVSLVGLAGIRTMALSLVLLEHMQDKAHVARLKEMFLMAMMTGTLCDELTPLAKAHDEPFLAGMMSQLGRMLTEFYFPEEAALIRRRVEPSWQRGEWSQAIEDRAVGEVLGLSYEQLGVGVTKVWGLPDSLRRAITRPEGDAPTRAVDSVADRLRWCVQASSELAQALMQAPAEAAGSRISAIGDRFARALNLPKDQFETAVRSAQSHLQSMSSALGIDLKADSQARRLLPQALEVPTGNVNPATLPMPPAQAAAVPNDATIAMPASERPGAAAAHAQSAAPAESSARMLALEEGISSVTSALAGDSFKLNEVLRTILQTMHGALGFRCVVFGLRDPKTGMITGRLGLGAPASALSAQFRVDVNPNGPVDLLTVACKKAADTLISDAAADNVRSRLPTWLQREADARSFVLLPMTMKSAPFALIYADCATPGGIVLGDRELSLLRTLRNQAVMAFKTAA</sequence>
<evidence type="ECO:0000259" key="6">
    <source>
        <dbReference type="PROSITE" id="PS51833"/>
    </source>
</evidence>
<dbReference type="GO" id="GO:0005524">
    <property type="term" value="F:ATP binding"/>
    <property type="evidence" value="ECO:0007669"/>
    <property type="project" value="UniProtKB-KW"/>
</dbReference>
<accession>A0A9X1YLA5</accession>
<name>A0A9X1YLA5_9BURK</name>
<protein>
    <submittedName>
        <fullName evidence="7">HDOD domain-containing protein</fullName>
    </submittedName>
</protein>
<organism evidence="7 8">
    <name type="scientific">Scleromatobacter humisilvae</name>
    <dbReference type="NCBI Taxonomy" id="2897159"/>
    <lineage>
        <taxon>Bacteria</taxon>
        <taxon>Pseudomonadati</taxon>
        <taxon>Pseudomonadota</taxon>
        <taxon>Betaproteobacteria</taxon>
        <taxon>Burkholderiales</taxon>
        <taxon>Sphaerotilaceae</taxon>
        <taxon>Scleromatobacter</taxon>
    </lineage>
</organism>
<keyword evidence="3" id="KW-0418">Kinase</keyword>
<comment type="caution">
    <text evidence="7">The sequence shown here is derived from an EMBL/GenBank/DDBJ whole genome shotgun (WGS) entry which is preliminary data.</text>
</comment>